<gene>
    <name evidence="1" type="ORF">CU097_009396</name>
</gene>
<comment type="caution">
    <text evidence="1">The sequence shown here is derived from an EMBL/GenBank/DDBJ whole genome shotgun (WGS) entry which is preliminary data.</text>
</comment>
<keyword evidence="2" id="KW-1185">Reference proteome</keyword>
<evidence type="ECO:0000313" key="2">
    <source>
        <dbReference type="Proteomes" id="UP000252139"/>
    </source>
</evidence>
<dbReference type="EMBL" id="PJQL01002153">
    <property type="protein sequence ID" value="RCH85219.1"/>
    <property type="molecule type" value="Genomic_DNA"/>
</dbReference>
<dbReference type="Proteomes" id="UP000252139">
    <property type="component" value="Unassembled WGS sequence"/>
</dbReference>
<evidence type="ECO:0000313" key="1">
    <source>
        <dbReference type="EMBL" id="RCH85219.1"/>
    </source>
</evidence>
<name>A0A367J5U8_RHIAZ</name>
<accession>A0A367J5U8</accession>
<dbReference type="AlphaFoldDB" id="A0A367J5U8"/>
<proteinExistence type="predicted"/>
<reference evidence="1 2" key="1">
    <citation type="journal article" date="2018" name="G3 (Bethesda)">
        <title>Phylogenetic and Phylogenomic Definition of Rhizopus Species.</title>
        <authorList>
            <person name="Gryganskyi A.P."/>
            <person name="Golan J."/>
            <person name="Dolatabadi S."/>
            <person name="Mondo S."/>
            <person name="Robb S."/>
            <person name="Idnurm A."/>
            <person name="Muszewska A."/>
            <person name="Steczkiewicz K."/>
            <person name="Masonjones S."/>
            <person name="Liao H.L."/>
            <person name="Gajdeczka M.T."/>
            <person name="Anike F."/>
            <person name="Vuek A."/>
            <person name="Anishchenko I.M."/>
            <person name="Voigt K."/>
            <person name="de Hoog G.S."/>
            <person name="Smith M.E."/>
            <person name="Heitman J."/>
            <person name="Vilgalys R."/>
            <person name="Stajich J.E."/>
        </authorList>
    </citation>
    <scope>NUCLEOTIDE SEQUENCE [LARGE SCALE GENOMIC DNA]</scope>
    <source>
        <strain evidence="1 2">CBS 357.93</strain>
    </source>
</reference>
<sequence>MLHMLLQRQRQWILTYLCFDRKLEVVEALGNVHIHEYESVISGWWWKFEGINRTKSHGVGGDIRICECICVRVNKGIRDAVGRSTGALYR</sequence>
<organism evidence="1 2">
    <name type="scientific">Rhizopus azygosporus</name>
    <name type="common">Rhizopus microsporus var. azygosporus</name>
    <dbReference type="NCBI Taxonomy" id="86630"/>
    <lineage>
        <taxon>Eukaryota</taxon>
        <taxon>Fungi</taxon>
        <taxon>Fungi incertae sedis</taxon>
        <taxon>Mucoromycota</taxon>
        <taxon>Mucoromycotina</taxon>
        <taxon>Mucoromycetes</taxon>
        <taxon>Mucorales</taxon>
        <taxon>Mucorineae</taxon>
        <taxon>Rhizopodaceae</taxon>
        <taxon>Rhizopus</taxon>
    </lineage>
</organism>
<protein>
    <submittedName>
        <fullName evidence="1">Uncharacterized protein</fullName>
    </submittedName>
</protein>